<organism evidence="8 9">
    <name type="scientific">Candidatus Amesbacteria bacterium RIFOXYB1_FULL_44_23</name>
    <dbReference type="NCBI Taxonomy" id="1797263"/>
    <lineage>
        <taxon>Bacteria</taxon>
        <taxon>Candidatus Amesiibacteriota</taxon>
    </lineage>
</organism>
<feature type="transmembrane region" description="Helical" evidence="7">
    <location>
        <begin position="43"/>
        <end position="67"/>
    </location>
</feature>
<comment type="subcellular location">
    <subcellularLocation>
        <location evidence="1">Cell membrane</location>
        <topology evidence="1">Multi-pass membrane protein</topology>
    </subcellularLocation>
</comment>
<sequence length="409" mass="45322">MGYLKTIINAVYWSIAQRWVVRGLSFVRIAVLARILLPVQIGVFGIATLVLGFLEVFTETWINVFLVQEEGDIDHYINTAWVISILRGLFIGLLILVGAPFISNFFNSPRSLSVILLISLVPVIRGFINPSVAKLQKELQFKNEFKFKSVLFVVEAVFSIGLALITHQAISLVWGMLVCAIVEVVLSFIYFHPKPKFVIDRSLSSKILHRGKWVTAAGIFNYLYQNGDNLVVGKLLGEYSLGLYSNAYKISSLPISEVSDVIARVTFPVYVKISSDAKRLTRAFVKSSLIVSLVSVFMGLVLYVFAHPVVLIVLGSSWLEAVPALRVLALYGVAKSITNTFFPVFLATKRQDYITWISLASVLGLGITIIPLVNSLGIVGAGLAATFGAMLALPFSFYFVYRLLWSHRS</sequence>
<accession>A0A1F4ZUE8</accession>
<dbReference type="AlphaFoldDB" id="A0A1F4ZUE8"/>
<reference evidence="8 9" key="1">
    <citation type="journal article" date="2016" name="Nat. Commun.">
        <title>Thousands of microbial genomes shed light on interconnected biogeochemical processes in an aquifer system.</title>
        <authorList>
            <person name="Anantharaman K."/>
            <person name="Brown C.T."/>
            <person name="Hug L.A."/>
            <person name="Sharon I."/>
            <person name="Castelle C.J."/>
            <person name="Probst A.J."/>
            <person name="Thomas B.C."/>
            <person name="Singh A."/>
            <person name="Wilkins M.J."/>
            <person name="Karaoz U."/>
            <person name="Brodie E.L."/>
            <person name="Williams K.H."/>
            <person name="Hubbard S.S."/>
            <person name="Banfield J.F."/>
        </authorList>
    </citation>
    <scope>NUCLEOTIDE SEQUENCE [LARGE SCALE GENOMIC DNA]</scope>
</reference>
<evidence type="ECO:0000256" key="2">
    <source>
        <dbReference type="ARBA" id="ARBA00007430"/>
    </source>
</evidence>
<feature type="transmembrane region" description="Helical" evidence="7">
    <location>
        <begin position="108"/>
        <end position="128"/>
    </location>
</feature>
<dbReference type="GO" id="GO:0005886">
    <property type="term" value="C:plasma membrane"/>
    <property type="evidence" value="ECO:0007669"/>
    <property type="project" value="UniProtKB-SubCell"/>
</dbReference>
<comment type="caution">
    <text evidence="8">The sequence shown here is derived from an EMBL/GenBank/DDBJ whole genome shotgun (WGS) entry which is preliminary data.</text>
</comment>
<keyword evidence="3" id="KW-1003">Cell membrane</keyword>
<evidence type="ECO:0000256" key="5">
    <source>
        <dbReference type="ARBA" id="ARBA00022989"/>
    </source>
</evidence>
<feature type="transmembrane region" description="Helical" evidence="7">
    <location>
        <begin position="378"/>
        <end position="401"/>
    </location>
</feature>
<evidence type="ECO:0000256" key="1">
    <source>
        <dbReference type="ARBA" id="ARBA00004651"/>
    </source>
</evidence>
<dbReference type="PANTHER" id="PTHR30250:SF10">
    <property type="entry name" value="LIPOPOLYSACCHARIDE BIOSYNTHESIS PROTEIN WZXC"/>
    <property type="match status" value="1"/>
</dbReference>
<dbReference type="STRING" id="1797263.A2397_00320"/>
<feature type="transmembrane region" description="Helical" evidence="7">
    <location>
        <begin position="20"/>
        <end position="37"/>
    </location>
</feature>
<protein>
    <recommendedName>
        <fullName evidence="10">Polysaccharide biosynthesis protein C-terminal domain-containing protein</fullName>
    </recommendedName>
</protein>
<evidence type="ECO:0000256" key="6">
    <source>
        <dbReference type="ARBA" id="ARBA00023136"/>
    </source>
</evidence>
<gene>
    <name evidence="8" type="ORF">A2397_00320</name>
</gene>
<dbReference type="CDD" id="cd13127">
    <property type="entry name" value="MATE_tuaB_like"/>
    <property type="match status" value="1"/>
</dbReference>
<feature type="transmembrane region" description="Helical" evidence="7">
    <location>
        <begin position="149"/>
        <end position="166"/>
    </location>
</feature>
<evidence type="ECO:0000313" key="8">
    <source>
        <dbReference type="EMBL" id="OGD09971.1"/>
    </source>
</evidence>
<dbReference type="EMBL" id="MEXR01000017">
    <property type="protein sequence ID" value="OGD09971.1"/>
    <property type="molecule type" value="Genomic_DNA"/>
</dbReference>
<evidence type="ECO:0000256" key="4">
    <source>
        <dbReference type="ARBA" id="ARBA00022692"/>
    </source>
</evidence>
<evidence type="ECO:0000313" key="9">
    <source>
        <dbReference type="Proteomes" id="UP000176424"/>
    </source>
</evidence>
<feature type="transmembrane region" description="Helical" evidence="7">
    <location>
        <begin position="172"/>
        <end position="191"/>
    </location>
</feature>
<feature type="transmembrane region" description="Helical" evidence="7">
    <location>
        <begin position="327"/>
        <end position="346"/>
    </location>
</feature>
<dbReference type="Proteomes" id="UP000176424">
    <property type="component" value="Unassembled WGS sequence"/>
</dbReference>
<evidence type="ECO:0008006" key="10">
    <source>
        <dbReference type="Google" id="ProtNLM"/>
    </source>
</evidence>
<name>A0A1F4ZUE8_9BACT</name>
<keyword evidence="4 7" id="KW-0812">Transmembrane</keyword>
<evidence type="ECO:0000256" key="7">
    <source>
        <dbReference type="SAM" id="Phobius"/>
    </source>
</evidence>
<dbReference type="InterPro" id="IPR050833">
    <property type="entry name" value="Poly_Biosynth_Transport"/>
</dbReference>
<proteinExistence type="inferred from homology"/>
<keyword evidence="5 7" id="KW-1133">Transmembrane helix</keyword>
<feature type="transmembrane region" description="Helical" evidence="7">
    <location>
        <begin position="289"/>
        <end position="315"/>
    </location>
</feature>
<comment type="similarity">
    <text evidence="2">Belongs to the polysaccharide synthase family.</text>
</comment>
<dbReference type="PANTHER" id="PTHR30250">
    <property type="entry name" value="PST FAMILY PREDICTED COLANIC ACID TRANSPORTER"/>
    <property type="match status" value="1"/>
</dbReference>
<feature type="transmembrane region" description="Helical" evidence="7">
    <location>
        <begin position="79"/>
        <end position="102"/>
    </location>
</feature>
<evidence type="ECO:0000256" key="3">
    <source>
        <dbReference type="ARBA" id="ARBA00022475"/>
    </source>
</evidence>
<feature type="transmembrane region" description="Helical" evidence="7">
    <location>
        <begin position="353"/>
        <end position="372"/>
    </location>
</feature>
<dbReference type="Pfam" id="PF13440">
    <property type="entry name" value="Polysacc_synt_3"/>
    <property type="match status" value="1"/>
</dbReference>
<keyword evidence="6 7" id="KW-0472">Membrane</keyword>